<dbReference type="InterPro" id="IPR023393">
    <property type="entry name" value="START-like_dom_sf"/>
</dbReference>
<sequence length="169" mass="18165">MTITGSLDGSDLVLRRTVPASRARIWRYLAEPDRLATWYGTYDGDPATGVVEVTMTAEPGEPATSPFAIHACEPERLLTVSSSVGEQVWKLSIELEGGSDGAGGAAGDVTHLALRHHDLPADMLEHVGPGWEWYLDRLVGAVTGMGVPGMDVWDAQYMSRAPEYAALGR</sequence>
<name>A0A9D2TH03_9MICO</name>
<gene>
    <name evidence="3" type="ORF">H9932_09810</name>
</gene>
<comment type="similarity">
    <text evidence="1">Belongs to the AHA1 family.</text>
</comment>
<dbReference type="EMBL" id="DWWC01000203">
    <property type="protein sequence ID" value="HJC69955.1"/>
    <property type="molecule type" value="Genomic_DNA"/>
</dbReference>
<dbReference type="SUPFAM" id="SSF55961">
    <property type="entry name" value="Bet v1-like"/>
    <property type="match status" value="1"/>
</dbReference>
<dbReference type="Gene3D" id="3.30.530.20">
    <property type="match status" value="1"/>
</dbReference>
<reference evidence="3" key="2">
    <citation type="submission" date="2021-04" db="EMBL/GenBank/DDBJ databases">
        <authorList>
            <person name="Gilroy R."/>
        </authorList>
    </citation>
    <scope>NUCLEOTIDE SEQUENCE</scope>
    <source>
        <strain evidence="3">CHK130-7132</strain>
    </source>
</reference>
<comment type="caution">
    <text evidence="3">The sequence shown here is derived from an EMBL/GenBank/DDBJ whole genome shotgun (WGS) entry which is preliminary data.</text>
</comment>
<proteinExistence type="inferred from homology"/>
<dbReference type="Pfam" id="PF08327">
    <property type="entry name" value="AHSA1"/>
    <property type="match status" value="1"/>
</dbReference>
<accession>A0A9D2TH03</accession>
<dbReference type="AlphaFoldDB" id="A0A9D2TH03"/>
<evidence type="ECO:0000313" key="4">
    <source>
        <dbReference type="Proteomes" id="UP000823854"/>
    </source>
</evidence>
<organism evidence="3 4">
    <name type="scientific">Candidatus Brachybacterium intestinipullorum</name>
    <dbReference type="NCBI Taxonomy" id="2838512"/>
    <lineage>
        <taxon>Bacteria</taxon>
        <taxon>Bacillati</taxon>
        <taxon>Actinomycetota</taxon>
        <taxon>Actinomycetes</taxon>
        <taxon>Micrococcales</taxon>
        <taxon>Dermabacteraceae</taxon>
        <taxon>Brachybacterium</taxon>
    </lineage>
</organism>
<feature type="domain" description="Activator of Hsp90 ATPase homologue 1/2-like C-terminal" evidence="2">
    <location>
        <begin position="20"/>
        <end position="141"/>
    </location>
</feature>
<reference evidence="3" key="1">
    <citation type="journal article" date="2021" name="PeerJ">
        <title>Extensive microbial diversity within the chicken gut microbiome revealed by metagenomics and culture.</title>
        <authorList>
            <person name="Gilroy R."/>
            <person name="Ravi A."/>
            <person name="Getino M."/>
            <person name="Pursley I."/>
            <person name="Horton D.L."/>
            <person name="Alikhan N.F."/>
            <person name="Baker D."/>
            <person name="Gharbi K."/>
            <person name="Hall N."/>
            <person name="Watson M."/>
            <person name="Adriaenssens E.M."/>
            <person name="Foster-Nyarko E."/>
            <person name="Jarju S."/>
            <person name="Secka A."/>
            <person name="Antonio M."/>
            <person name="Oren A."/>
            <person name="Chaudhuri R.R."/>
            <person name="La Ragione R."/>
            <person name="Hildebrand F."/>
            <person name="Pallen M.J."/>
        </authorList>
    </citation>
    <scope>NUCLEOTIDE SEQUENCE</scope>
    <source>
        <strain evidence="3">CHK130-7132</strain>
    </source>
</reference>
<evidence type="ECO:0000259" key="2">
    <source>
        <dbReference type="Pfam" id="PF08327"/>
    </source>
</evidence>
<dbReference type="Proteomes" id="UP000823854">
    <property type="component" value="Unassembled WGS sequence"/>
</dbReference>
<protein>
    <submittedName>
        <fullName evidence="3">SRPBCC domain-containing protein</fullName>
    </submittedName>
</protein>
<dbReference type="InterPro" id="IPR013538">
    <property type="entry name" value="ASHA1/2-like_C"/>
</dbReference>
<evidence type="ECO:0000313" key="3">
    <source>
        <dbReference type="EMBL" id="HJC69955.1"/>
    </source>
</evidence>
<evidence type="ECO:0000256" key="1">
    <source>
        <dbReference type="ARBA" id="ARBA00006817"/>
    </source>
</evidence>